<feature type="region of interest" description="Disordered" evidence="1">
    <location>
        <begin position="319"/>
        <end position="358"/>
    </location>
</feature>
<evidence type="ECO:0000313" key="3">
    <source>
        <dbReference type="Proteomes" id="UP000824540"/>
    </source>
</evidence>
<feature type="compositionally biased region" description="Basic and acidic residues" evidence="1">
    <location>
        <begin position="518"/>
        <end position="541"/>
    </location>
</feature>
<feature type="compositionally biased region" description="Polar residues" evidence="1">
    <location>
        <begin position="319"/>
        <end position="349"/>
    </location>
</feature>
<protein>
    <submittedName>
        <fullName evidence="2">Uncharacterized protein</fullName>
    </submittedName>
</protein>
<gene>
    <name evidence="2" type="ORF">JZ751_012344</name>
</gene>
<feature type="region of interest" description="Disordered" evidence="1">
    <location>
        <begin position="1"/>
        <end position="29"/>
    </location>
</feature>
<comment type="caution">
    <text evidence="2">The sequence shown here is derived from an EMBL/GenBank/DDBJ whole genome shotgun (WGS) entry which is preliminary data.</text>
</comment>
<proteinExistence type="predicted"/>
<evidence type="ECO:0000313" key="2">
    <source>
        <dbReference type="EMBL" id="KAG9354220.1"/>
    </source>
</evidence>
<reference evidence="2" key="1">
    <citation type="thesis" date="2021" institute="BYU ScholarsArchive" country="Provo, UT, USA">
        <title>Applications of and Algorithms for Genome Assembly and Genomic Analyses with an Emphasis on Marine Teleosts.</title>
        <authorList>
            <person name="Pickett B.D."/>
        </authorList>
    </citation>
    <scope>NUCLEOTIDE SEQUENCE</scope>
    <source>
        <strain evidence="2">HI-2016</strain>
    </source>
</reference>
<organism evidence="2 3">
    <name type="scientific">Albula glossodonta</name>
    <name type="common">roundjaw bonefish</name>
    <dbReference type="NCBI Taxonomy" id="121402"/>
    <lineage>
        <taxon>Eukaryota</taxon>
        <taxon>Metazoa</taxon>
        <taxon>Chordata</taxon>
        <taxon>Craniata</taxon>
        <taxon>Vertebrata</taxon>
        <taxon>Euteleostomi</taxon>
        <taxon>Actinopterygii</taxon>
        <taxon>Neopterygii</taxon>
        <taxon>Teleostei</taxon>
        <taxon>Albuliformes</taxon>
        <taxon>Albulidae</taxon>
        <taxon>Albula</taxon>
    </lineage>
</organism>
<dbReference type="Proteomes" id="UP000824540">
    <property type="component" value="Unassembled WGS sequence"/>
</dbReference>
<accession>A0A8T2PSA0</accession>
<sequence>MKALRGSAKRKSAEQEVTRRQPHPYTPAVGVQRHGDECFRCGCSPLTALPEVPVFTSVLQPVSGRGDTSELVRVSVQVSPPAVFPAARRLERTLIQINKPEFREPNLLWPGVCGRREAGWGGMGGGALVAFWKDKCQTSLRTDAPSIDTFSGIETTTITSTMAEAREPELSSILGDALKDSVDSLDSLDSVDSLSTEPGVKAEHLSLVKLSRVIPRQENAAVLGKQTEAASCMQIPFPHPFLAAAPVNSLKLFLQELLTAPAQTTTELPRVPIQTDRTSAQTDSPAIQANILIVQTESPVLQTESPTFQTDSLMVQTESPVAQTESSTMQTGSLSVPIDTTDSIPSQKDTQTPTTVSVPQTEEAAALDEDEEALLVVVLMSSFPCKWQLLTAYMGGWDRVPNPWCQHNPSGMLGFCWHSAQSLSHIQGRGNNGGSQEGMIEAECAGKRGEGELTLPQSALGRRQGPEDGTGRHPKRRRRSAHSITAVILPYLTPRVSATRSDASGRVSRAPLSPAPNRGERVCEWGSGGERERQKRESERYRELGTPVKGVGILWGGLGDLGAGSNGTGKIPDVQTSAIWGQGAGLDQI</sequence>
<evidence type="ECO:0000256" key="1">
    <source>
        <dbReference type="SAM" id="MobiDB-lite"/>
    </source>
</evidence>
<dbReference type="EMBL" id="JAFBMS010000003">
    <property type="protein sequence ID" value="KAG9354220.1"/>
    <property type="molecule type" value="Genomic_DNA"/>
</dbReference>
<feature type="region of interest" description="Disordered" evidence="1">
    <location>
        <begin position="450"/>
        <end position="480"/>
    </location>
</feature>
<feature type="region of interest" description="Disordered" evidence="1">
    <location>
        <begin position="499"/>
        <end position="541"/>
    </location>
</feature>
<name>A0A8T2PSA0_9TELE</name>
<dbReference type="AlphaFoldDB" id="A0A8T2PSA0"/>
<keyword evidence="3" id="KW-1185">Reference proteome</keyword>